<dbReference type="EMBL" id="BARV01000396">
    <property type="protein sequence ID" value="GAH97846.1"/>
    <property type="molecule type" value="Genomic_DNA"/>
</dbReference>
<reference evidence="1" key="1">
    <citation type="journal article" date="2014" name="Front. Microbiol.">
        <title>High frequency of phylogenetically diverse reductive dehalogenase-homologous genes in deep subseafloor sedimentary metagenomes.</title>
        <authorList>
            <person name="Kawai M."/>
            <person name="Futagami T."/>
            <person name="Toyoda A."/>
            <person name="Takaki Y."/>
            <person name="Nishi S."/>
            <person name="Hori S."/>
            <person name="Arai W."/>
            <person name="Tsubouchi T."/>
            <person name="Morono Y."/>
            <person name="Uchiyama I."/>
            <person name="Ito T."/>
            <person name="Fujiyama A."/>
            <person name="Inagaki F."/>
            <person name="Takami H."/>
        </authorList>
    </citation>
    <scope>NUCLEOTIDE SEQUENCE</scope>
    <source>
        <strain evidence="1">Expedition CK06-06</strain>
    </source>
</reference>
<dbReference type="AlphaFoldDB" id="X1JSX0"/>
<sequence>MVKIPQVGQKGLTFRADFVDGVEKFRNDHSELGLTSTPEAIRYAWNNFVAEYNRLKHIIETHH</sequence>
<evidence type="ECO:0000313" key="1">
    <source>
        <dbReference type="EMBL" id="GAH97846.1"/>
    </source>
</evidence>
<protein>
    <submittedName>
        <fullName evidence="1">Uncharacterized protein</fullName>
    </submittedName>
</protein>
<comment type="caution">
    <text evidence="1">The sequence shown here is derived from an EMBL/GenBank/DDBJ whole genome shotgun (WGS) entry which is preliminary data.</text>
</comment>
<gene>
    <name evidence="1" type="ORF">S06H3_01552</name>
</gene>
<name>X1JSX0_9ZZZZ</name>
<accession>X1JSX0</accession>
<organism evidence="1">
    <name type="scientific">marine sediment metagenome</name>
    <dbReference type="NCBI Taxonomy" id="412755"/>
    <lineage>
        <taxon>unclassified sequences</taxon>
        <taxon>metagenomes</taxon>
        <taxon>ecological metagenomes</taxon>
    </lineage>
</organism>
<proteinExistence type="predicted"/>